<evidence type="ECO:0000313" key="14">
    <source>
        <dbReference type="Proteomes" id="UP001497623"/>
    </source>
</evidence>
<evidence type="ECO:0000256" key="1">
    <source>
        <dbReference type="ARBA" id="ARBA00004123"/>
    </source>
</evidence>
<evidence type="ECO:0000256" key="8">
    <source>
        <dbReference type="ARBA" id="ARBA00023125"/>
    </source>
</evidence>
<feature type="domain" description="C2H2-type" evidence="12">
    <location>
        <begin position="81"/>
        <end position="108"/>
    </location>
</feature>
<keyword evidence="6" id="KW-0862">Zinc</keyword>
<evidence type="ECO:0000256" key="11">
    <source>
        <dbReference type="PROSITE-ProRule" id="PRU00042"/>
    </source>
</evidence>
<dbReference type="FunFam" id="3.30.160.60:FF:000358">
    <property type="entry name" value="zinc finger protein 24"/>
    <property type="match status" value="1"/>
</dbReference>
<dbReference type="SMART" id="SM00355">
    <property type="entry name" value="ZnF_C2H2"/>
    <property type="match status" value="3"/>
</dbReference>
<dbReference type="Pfam" id="PF00096">
    <property type="entry name" value="zf-C2H2"/>
    <property type="match status" value="3"/>
</dbReference>
<dbReference type="PROSITE" id="PS50157">
    <property type="entry name" value="ZINC_FINGER_C2H2_2"/>
    <property type="match status" value="3"/>
</dbReference>
<feature type="domain" description="C2H2-type" evidence="12">
    <location>
        <begin position="137"/>
        <end position="157"/>
    </location>
</feature>
<gene>
    <name evidence="13" type="ORF">MNOR_LOCUS30338</name>
</gene>
<evidence type="ECO:0000256" key="4">
    <source>
        <dbReference type="ARBA" id="ARBA00022737"/>
    </source>
</evidence>
<dbReference type="InterPro" id="IPR036236">
    <property type="entry name" value="Znf_C2H2_sf"/>
</dbReference>
<comment type="subcellular location">
    <subcellularLocation>
        <location evidence="1">Nucleus</location>
    </subcellularLocation>
</comment>
<accession>A0AAV2RZ56</accession>
<dbReference type="FunFam" id="3.30.160.60:FF:000508">
    <property type="entry name" value="Myeloid zinc finger 1"/>
    <property type="match status" value="1"/>
</dbReference>
<dbReference type="PANTHER" id="PTHR23235:SF142">
    <property type="entry name" value="ZINC FINGER PROTEIN 384"/>
    <property type="match status" value="1"/>
</dbReference>
<dbReference type="GO" id="GO:0000981">
    <property type="term" value="F:DNA-binding transcription factor activity, RNA polymerase II-specific"/>
    <property type="evidence" value="ECO:0007669"/>
    <property type="project" value="TreeGrafter"/>
</dbReference>
<dbReference type="Proteomes" id="UP001497623">
    <property type="component" value="Unassembled WGS sequence"/>
</dbReference>
<protein>
    <recommendedName>
        <fullName evidence="12">C2H2-type domain-containing protein</fullName>
    </recommendedName>
</protein>
<keyword evidence="5 11" id="KW-0863">Zinc-finger</keyword>
<keyword evidence="3" id="KW-0479">Metal-binding</keyword>
<feature type="domain" description="C2H2-type" evidence="12">
    <location>
        <begin position="109"/>
        <end position="136"/>
    </location>
</feature>
<dbReference type="SUPFAM" id="SSF57667">
    <property type="entry name" value="beta-beta-alpha zinc fingers"/>
    <property type="match status" value="2"/>
</dbReference>
<comment type="similarity">
    <text evidence="2">Belongs to the krueppel C2H2-type zinc-finger protein family.</text>
</comment>
<dbReference type="AlphaFoldDB" id="A0AAV2RZ56"/>
<organism evidence="13 14">
    <name type="scientific">Meganyctiphanes norvegica</name>
    <name type="common">Northern krill</name>
    <name type="synonym">Thysanopoda norvegica</name>
    <dbReference type="NCBI Taxonomy" id="48144"/>
    <lineage>
        <taxon>Eukaryota</taxon>
        <taxon>Metazoa</taxon>
        <taxon>Ecdysozoa</taxon>
        <taxon>Arthropoda</taxon>
        <taxon>Crustacea</taxon>
        <taxon>Multicrustacea</taxon>
        <taxon>Malacostraca</taxon>
        <taxon>Eumalacostraca</taxon>
        <taxon>Eucarida</taxon>
        <taxon>Euphausiacea</taxon>
        <taxon>Euphausiidae</taxon>
        <taxon>Meganyctiphanes</taxon>
    </lineage>
</organism>
<evidence type="ECO:0000256" key="10">
    <source>
        <dbReference type="ARBA" id="ARBA00023242"/>
    </source>
</evidence>
<evidence type="ECO:0000259" key="12">
    <source>
        <dbReference type="PROSITE" id="PS50157"/>
    </source>
</evidence>
<keyword evidence="7" id="KW-0805">Transcription regulation</keyword>
<evidence type="ECO:0000256" key="7">
    <source>
        <dbReference type="ARBA" id="ARBA00023015"/>
    </source>
</evidence>
<name>A0AAV2RZ56_MEGNR</name>
<evidence type="ECO:0000256" key="9">
    <source>
        <dbReference type="ARBA" id="ARBA00023163"/>
    </source>
</evidence>
<keyword evidence="14" id="KW-1185">Reference proteome</keyword>
<evidence type="ECO:0000256" key="3">
    <source>
        <dbReference type="ARBA" id="ARBA00022723"/>
    </source>
</evidence>
<dbReference type="FunFam" id="3.30.160.60:FF:000744">
    <property type="entry name" value="zinc finger E-box-binding homeobox 1"/>
    <property type="match status" value="1"/>
</dbReference>
<feature type="non-terminal residue" evidence="13">
    <location>
        <position position="1"/>
    </location>
</feature>
<reference evidence="13 14" key="1">
    <citation type="submission" date="2024-05" db="EMBL/GenBank/DDBJ databases">
        <authorList>
            <person name="Wallberg A."/>
        </authorList>
    </citation>
    <scope>NUCLEOTIDE SEQUENCE [LARGE SCALE GENOMIC DNA]</scope>
</reference>
<keyword evidence="10" id="KW-0539">Nucleus</keyword>
<proteinExistence type="inferred from homology"/>
<dbReference type="GO" id="GO:0000978">
    <property type="term" value="F:RNA polymerase II cis-regulatory region sequence-specific DNA binding"/>
    <property type="evidence" value="ECO:0007669"/>
    <property type="project" value="TreeGrafter"/>
</dbReference>
<dbReference type="PROSITE" id="PS00028">
    <property type="entry name" value="ZINC_FINGER_C2H2_1"/>
    <property type="match status" value="2"/>
</dbReference>
<dbReference type="GO" id="GO:0042802">
    <property type="term" value="F:identical protein binding"/>
    <property type="evidence" value="ECO:0007669"/>
    <property type="project" value="UniProtKB-ARBA"/>
</dbReference>
<evidence type="ECO:0000256" key="5">
    <source>
        <dbReference type="ARBA" id="ARBA00022771"/>
    </source>
</evidence>
<evidence type="ECO:0000313" key="13">
    <source>
        <dbReference type="EMBL" id="CAL4149140.1"/>
    </source>
</evidence>
<keyword evidence="8" id="KW-0238">DNA-binding</keyword>
<dbReference type="PANTHER" id="PTHR23235">
    <property type="entry name" value="KRUEPPEL-LIKE TRANSCRIPTION FACTOR"/>
    <property type="match status" value="1"/>
</dbReference>
<keyword evidence="9" id="KW-0804">Transcription</keyword>
<sequence length="157" mass="18798">CYYPQDFFQKLPHRNIEVIVKEEIEVNEEPVNIQDVDINLERRIEVHELIDFTEENYLVKHEPIHGDDKLHQRRHSGEKQYQCNHCDKVFPTASHLIEHHRTHTGEKPYQCSQCNMAFLYKSKLTQHLRKHTGEKPYQCSQCDKAFSYKGNLSKHQR</sequence>
<dbReference type="Gene3D" id="3.30.160.60">
    <property type="entry name" value="Classic Zinc Finger"/>
    <property type="match status" value="3"/>
</dbReference>
<comment type="caution">
    <text evidence="13">The sequence shown here is derived from an EMBL/GenBank/DDBJ whole genome shotgun (WGS) entry which is preliminary data.</text>
</comment>
<dbReference type="InterPro" id="IPR013087">
    <property type="entry name" value="Znf_C2H2_type"/>
</dbReference>
<keyword evidence="4" id="KW-0677">Repeat</keyword>
<feature type="non-terminal residue" evidence="13">
    <location>
        <position position="157"/>
    </location>
</feature>
<dbReference type="EMBL" id="CAXKWB010036829">
    <property type="protein sequence ID" value="CAL4149140.1"/>
    <property type="molecule type" value="Genomic_DNA"/>
</dbReference>
<evidence type="ECO:0000256" key="2">
    <source>
        <dbReference type="ARBA" id="ARBA00006991"/>
    </source>
</evidence>
<dbReference type="GO" id="GO:0008270">
    <property type="term" value="F:zinc ion binding"/>
    <property type="evidence" value="ECO:0007669"/>
    <property type="project" value="UniProtKB-KW"/>
</dbReference>
<dbReference type="GO" id="GO:0005634">
    <property type="term" value="C:nucleus"/>
    <property type="evidence" value="ECO:0007669"/>
    <property type="project" value="UniProtKB-SubCell"/>
</dbReference>
<evidence type="ECO:0000256" key="6">
    <source>
        <dbReference type="ARBA" id="ARBA00022833"/>
    </source>
</evidence>